<name>A0A1C5IX96_9ACTN</name>
<reference evidence="2" key="1">
    <citation type="submission" date="2016-06" db="EMBL/GenBank/DDBJ databases">
        <authorList>
            <person name="Varghese N."/>
            <person name="Submissions Spin"/>
        </authorList>
    </citation>
    <scope>NUCLEOTIDE SEQUENCE [LARGE SCALE GENOMIC DNA]</scope>
    <source>
        <strain evidence="2">DSM 43819</strain>
    </source>
</reference>
<keyword evidence="2" id="KW-1185">Reference proteome</keyword>
<sequence length="120" mass="12659">MDPTTAVPVWHTSALARVLWGGTLTLAPRRVLGALGRPSGLAVATLRVLGVRHLVQAAVTLRRPTPVVLTGGAAADALHAVSAVALAAVDRRQRRIALLDTAIAAGWMVLDLRAARRPRR</sequence>
<dbReference type="EMBL" id="LT607754">
    <property type="protein sequence ID" value="SCG62406.1"/>
    <property type="molecule type" value="Genomic_DNA"/>
</dbReference>
<dbReference type="Proteomes" id="UP000198221">
    <property type="component" value="Chromosome I"/>
</dbReference>
<proteinExistence type="predicted"/>
<organism evidence="1 2">
    <name type="scientific">Micromonospora inositola</name>
    <dbReference type="NCBI Taxonomy" id="47865"/>
    <lineage>
        <taxon>Bacteria</taxon>
        <taxon>Bacillati</taxon>
        <taxon>Actinomycetota</taxon>
        <taxon>Actinomycetes</taxon>
        <taxon>Micromonosporales</taxon>
        <taxon>Micromonosporaceae</taxon>
        <taxon>Micromonospora</taxon>
    </lineage>
</organism>
<evidence type="ECO:0000313" key="2">
    <source>
        <dbReference type="Proteomes" id="UP000198221"/>
    </source>
</evidence>
<evidence type="ECO:0008006" key="3">
    <source>
        <dbReference type="Google" id="ProtNLM"/>
    </source>
</evidence>
<dbReference type="RefSeq" id="WP_231929252.1">
    <property type="nucleotide sequence ID" value="NZ_LT607754.1"/>
</dbReference>
<dbReference type="AlphaFoldDB" id="A0A1C5IX96"/>
<protein>
    <recommendedName>
        <fullName evidence="3">DoxX-like family protein</fullName>
    </recommendedName>
</protein>
<evidence type="ECO:0000313" key="1">
    <source>
        <dbReference type="EMBL" id="SCG62406.1"/>
    </source>
</evidence>
<accession>A0A1C5IX96</accession>
<gene>
    <name evidence="1" type="ORF">GA0070613_3537</name>
</gene>